<evidence type="ECO:0000313" key="1">
    <source>
        <dbReference type="EMBL" id="VVE11430.1"/>
    </source>
</evidence>
<sequence>MYEDEVKVGLNLLEIATNANEGITSQERLQRLSEGIQAIAVKMFVTTPDHRAHLAAKMHEACDALRDVITADKSLSSTEVAELCARHEGHYAEIESWASKAEQFANHRIKAGEVVKRHLHKI</sequence>
<gene>
    <name evidence="1" type="ORF">PCO31110_02678</name>
</gene>
<evidence type="ECO:0000313" key="2">
    <source>
        <dbReference type="Proteomes" id="UP000337189"/>
    </source>
</evidence>
<proteinExistence type="predicted"/>
<dbReference type="EMBL" id="CABPSJ010000003">
    <property type="protein sequence ID" value="VVE11430.1"/>
    <property type="molecule type" value="Genomic_DNA"/>
</dbReference>
<dbReference type="AlphaFoldDB" id="A0A5E4VKB3"/>
<reference evidence="1 2" key="1">
    <citation type="submission" date="2019-08" db="EMBL/GenBank/DDBJ databases">
        <authorList>
            <person name="Peeters C."/>
        </authorList>
    </citation>
    <scope>NUCLEOTIDE SEQUENCE [LARGE SCALE GENOMIC DNA]</scope>
    <source>
        <strain evidence="1 2">LMG 31110</strain>
    </source>
</reference>
<name>A0A5E4VKB3_9BURK</name>
<dbReference type="OrthoDB" id="9927201at2"/>
<dbReference type="RefSeq" id="WP_010807221.1">
    <property type="nucleotide sequence ID" value="NZ_CABPSJ010000003.1"/>
</dbReference>
<accession>A0A5E4VKB3</accession>
<protein>
    <submittedName>
        <fullName evidence="1">Uncharacterized protein</fullName>
    </submittedName>
</protein>
<organism evidence="1 2">
    <name type="scientific">Pandoraea communis</name>
    <dbReference type="NCBI Taxonomy" id="2508297"/>
    <lineage>
        <taxon>Bacteria</taxon>
        <taxon>Pseudomonadati</taxon>
        <taxon>Pseudomonadota</taxon>
        <taxon>Betaproteobacteria</taxon>
        <taxon>Burkholderiales</taxon>
        <taxon>Burkholderiaceae</taxon>
        <taxon>Pandoraea</taxon>
    </lineage>
</organism>
<dbReference type="Proteomes" id="UP000337189">
    <property type="component" value="Unassembled WGS sequence"/>
</dbReference>